<feature type="coiled-coil region" evidence="1">
    <location>
        <begin position="81"/>
        <end position="108"/>
    </location>
</feature>
<evidence type="ECO:0000313" key="3">
    <source>
        <dbReference type="Proteomes" id="UP001162131"/>
    </source>
</evidence>
<keyword evidence="1" id="KW-0175">Coiled coil</keyword>
<reference evidence="2" key="1">
    <citation type="submission" date="2021-09" db="EMBL/GenBank/DDBJ databases">
        <authorList>
            <consortium name="AG Swart"/>
            <person name="Singh M."/>
            <person name="Singh A."/>
            <person name="Seah K."/>
            <person name="Emmerich C."/>
        </authorList>
    </citation>
    <scope>NUCLEOTIDE SEQUENCE</scope>
    <source>
        <strain evidence="2">ATCC30299</strain>
    </source>
</reference>
<comment type="caution">
    <text evidence="2">The sequence shown here is derived from an EMBL/GenBank/DDBJ whole genome shotgun (WGS) entry which is preliminary data.</text>
</comment>
<dbReference type="Proteomes" id="UP001162131">
    <property type="component" value="Unassembled WGS sequence"/>
</dbReference>
<keyword evidence="3" id="KW-1185">Reference proteome</keyword>
<organism evidence="2 3">
    <name type="scientific">Blepharisma stoltei</name>
    <dbReference type="NCBI Taxonomy" id="1481888"/>
    <lineage>
        <taxon>Eukaryota</taxon>
        <taxon>Sar</taxon>
        <taxon>Alveolata</taxon>
        <taxon>Ciliophora</taxon>
        <taxon>Postciliodesmatophora</taxon>
        <taxon>Heterotrichea</taxon>
        <taxon>Heterotrichida</taxon>
        <taxon>Blepharismidae</taxon>
        <taxon>Blepharisma</taxon>
    </lineage>
</organism>
<dbReference type="AlphaFoldDB" id="A0AAU9J520"/>
<name>A0AAU9J520_9CILI</name>
<evidence type="ECO:0000313" key="2">
    <source>
        <dbReference type="EMBL" id="CAG9321351.1"/>
    </source>
</evidence>
<evidence type="ECO:0000256" key="1">
    <source>
        <dbReference type="SAM" id="Coils"/>
    </source>
</evidence>
<protein>
    <submittedName>
        <fullName evidence="2">Uncharacterized protein</fullName>
    </submittedName>
</protein>
<feature type="coiled-coil region" evidence="1">
    <location>
        <begin position="184"/>
        <end position="278"/>
    </location>
</feature>
<dbReference type="EMBL" id="CAJZBQ010000028">
    <property type="protein sequence ID" value="CAG9321351.1"/>
    <property type="molecule type" value="Genomic_DNA"/>
</dbReference>
<sequence length="354" mass="41237">MEEVSQQVDLATAIKKYKELNEHLKKELSEAKSTLHKASLILKESERKVIKTDIKDTQLTSISSKINHLKRSASVLRTEISANYSAEIPNLENEIKYLKNQLKISDDETELLKELKKKQKERLEELAIPEALALHTKNVKEEIKANKIEYREIRNKAIEDQHRWKELHEKWVNLNEKIKEFDIGNKEEKIIKVEENALDELNKKQKIVNKAIMQDEMKNKRVIMEEEARLQNLKSEDEILKNKLSEKEKEVKLKKIKIKELKNTLKQIQNDLNSKKMIAVNNEGSNENTFLTLVGEELQSLPILTPQPQLKSSVGKSTNSSIVSPEPYRIINDSRGLSKIYKDHIFSKPYLKFH</sequence>
<feature type="coiled-coil region" evidence="1">
    <location>
        <begin position="10"/>
        <end position="48"/>
    </location>
</feature>
<gene>
    <name evidence="2" type="ORF">BSTOLATCC_MIC28634</name>
</gene>
<accession>A0AAU9J520</accession>
<proteinExistence type="predicted"/>